<dbReference type="EMBL" id="PKPP01003756">
    <property type="protein sequence ID" value="PWA67820.1"/>
    <property type="molecule type" value="Genomic_DNA"/>
</dbReference>
<sequence>MFLVKIDHVVDLRRVLEDGPRSFKSNLVVLKLIDNDEQPIEAEMMKVAFWIRLLNMPLSRRDEPSVRYIASKLGEVVEVDNAYFANRSKHIRAKVMINITNPLCRYVTVLNLQNIKVRVHIQYERLPNFCYWCGLLGHTEKECLTKPLAIDGKTFKDWPFQEWLQASNSKEDGSFGELPHRVLTTFNNNQEYTKEAEGLLDLRLSNQEVVLHGDDKEGKNKKVISEYSTGDLELVETGTEVLQRSSNFERLKKDCLRNVEDEVNETNMGVKEVGHPKDFNGSSITLPITCHLVAKKNNEGRMAKYESGPTAATKIVTEVKTPNTSQLKTWKRHNRGGTENNYSAGTVNEIHGGKRSYDICADGDKMDRGTGIYGWPKQQDKHRTWTLLRSLKTDQIQAWLCFGDFNEILYACEKMGRRGSNIIEMTSFLDAYNFCNLEDMSACGVKYTWSNKRRGEANVKKRLDRFLANLDWLELYPVASFQNLARVSSDHFPIVCRLVPFQRALREEIKELLTREEIMWKQRSRVQWLREGDKNTRFFHSRASNQREHNNILRLKDEDGRWVENEEDLCTVSVKYLSNLFSSSSPQSCSSVVEDIDQSLTDNDRVALERQVTSTEVHEALM</sequence>
<evidence type="ECO:0000313" key="4">
    <source>
        <dbReference type="EMBL" id="PWA67820.1"/>
    </source>
</evidence>
<feature type="domain" description="CCHC-type" evidence="3">
    <location>
        <begin position="130"/>
        <end position="143"/>
    </location>
</feature>
<dbReference type="InterPro" id="IPR040256">
    <property type="entry name" value="At4g02000-like"/>
</dbReference>
<feature type="region of interest" description="Disordered" evidence="2">
    <location>
        <begin position="323"/>
        <end position="345"/>
    </location>
</feature>
<dbReference type="PANTHER" id="PTHR31286">
    <property type="entry name" value="GLYCINE-RICH CELL WALL STRUCTURAL PROTEIN 1.8-LIKE"/>
    <property type="match status" value="1"/>
</dbReference>
<dbReference type="OrthoDB" id="991485at2759"/>
<evidence type="ECO:0000313" key="5">
    <source>
        <dbReference type="Proteomes" id="UP000245207"/>
    </source>
</evidence>
<dbReference type="Gene3D" id="3.60.10.10">
    <property type="entry name" value="Endonuclease/exonuclease/phosphatase"/>
    <property type="match status" value="1"/>
</dbReference>
<organism evidence="4 5">
    <name type="scientific">Artemisia annua</name>
    <name type="common">Sweet wormwood</name>
    <dbReference type="NCBI Taxonomy" id="35608"/>
    <lineage>
        <taxon>Eukaryota</taxon>
        <taxon>Viridiplantae</taxon>
        <taxon>Streptophyta</taxon>
        <taxon>Embryophyta</taxon>
        <taxon>Tracheophyta</taxon>
        <taxon>Spermatophyta</taxon>
        <taxon>Magnoliopsida</taxon>
        <taxon>eudicotyledons</taxon>
        <taxon>Gunneridae</taxon>
        <taxon>Pentapetalae</taxon>
        <taxon>asterids</taxon>
        <taxon>campanulids</taxon>
        <taxon>Asterales</taxon>
        <taxon>Asteraceae</taxon>
        <taxon>Asteroideae</taxon>
        <taxon>Anthemideae</taxon>
        <taxon>Artemisiinae</taxon>
        <taxon>Artemisia</taxon>
    </lineage>
</organism>
<accession>A0A2U1N2S0</accession>
<reference evidence="4 5" key="1">
    <citation type="journal article" date="2018" name="Mol. Plant">
        <title>The genome of Artemisia annua provides insight into the evolution of Asteraceae family and artemisinin biosynthesis.</title>
        <authorList>
            <person name="Shen Q."/>
            <person name="Zhang L."/>
            <person name="Liao Z."/>
            <person name="Wang S."/>
            <person name="Yan T."/>
            <person name="Shi P."/>
            <person name="Liu M."/>
            <person name="Fu X."/>
            <person name="Pan Q."/>
            <person name="Wang Y."/>
            <person name="Lv Z."/>
            <person name="Lu X."/>
            <person name="Zhang F."/>
            <person name="Jiang W."/>
            <person name="Ma Y."/>
            <person name="Chen M."/>
            <person name="Hao X."/>
            <person name="Li L."/>
            <person name="Tang Y."/>
            <person name="Lv G."/>
            <person name="Zhou Y."/>
            <person name="Sun X."/>
            <person name="Brodelius P.E."/>
            <person name="Rose J.K.C."/>
            <person name="Tang K."/>
        </authorList>
    </citation>
    <scope>NUCLEOTIDE SEQUENCE [LARGE SCALE GENOMIC DNA]</scope>
    <source>
        <strain evidence="5">cv. Huhao1</strain>
        <tissue evidence="4">Leaf</tissue>
    </source>
</reference>
<name>A0A2U1N2S0_ARTAN</name>
<evidence type="ECO:0000259" key="3">
    <source>
        <dbReference type="PROSITE" id="PS50158"/>
    </source>
</evidence>
<dbReference type="PANTHER" id="PTHR31286:SF167">
    <property type="entry name" value="OS09G0268800 PROTEIN"/>
    <property type="match status" value="1"/>
</dbReference>
<dbReference type="Proteomes" id="UP000245207">
    <property type="component" value="Unassembled WGS sequence"/>
</dbReference>
<gene>
    <name evidence="4" type="ORF">CTI12_AA315780</name>
</gene>
<protein>
    <recommendedName>
        <fullName evidence="3">CCHC-type domain-containing protein</fullName>
    </recommendedName>
</protein>
<proteinExistence type="predicted"/>
<dbReference type="Pfam" id="PF14392">
    <property type="entry name" value="zf-CCHC_4"/>
    <property type="match status" value="1"/>
</dbReference>
<dbReference type="SUPFAM" id="SSF56219">
    <property type="entry name" value="DNase I-like"/>
    <property type="match status" value="1"/>
</dbReference>
<keyword evidence="1" id="KW-0862">Zinc</keyword>
<keyword evidence="5" id="KW-1185">Reference proteome</keyword>
<dbReference type="InterPro" id="IPR001878">
    <property type="entry name" value="Znf_CCHC"/>
</dbReference>
<keyword evidence="1" id="KW-0863">Zinc-finger</keyword>
<dbReference type="AlphaFoldDB" id="A0A2U1N2S0"/>
<evidence type="ECO:0000256" key="2">
    <source>
        <dbReference type="SAM" id="MobiDB-lite"/>
    </source>
</evidence>
<comment type="caution">
    <text evidence="4">The sequence shown here is derived from an EMBL/GenBank/DDBJ whole genome shotgun (WGS) entry which is preliminary data.</text>
</comment>
<dbReference type="PROSITE" id="PS50158">
    <property type="entry name" value="ZF_CCHC"/>
    <property type="match status" value="1"/>
</dbReference>
<evidence type="ECO:0000256" key="1">
    <source>
        <dbReference type="PROSITE-ProRule" id="PRU00047"/>
    </source>
</evidence>
<dbReference type="GO" id="GO:0003676">
    <property type="term" value="F:nucleic acid binding"/>
    <property type="evidence" value="ECO:0007669"/>
    <property type="project" value="InterPro"/>
</dbReference>
<dbReference type="GO" id="GO:0008270">
    <property type="term" value="F:zinc ion binding"/>
    <property type="evidence" value="ECO:0007669"/>
    <property type="project" value="UniProtKB-KW"/>
</dbReference>
<dbReference type="InterPro" id="IPR036691">
    <property type="entry name" value="Endo/exonu/phosph_ase_sf"/>
</dbReference>
<keyword evidence="1" id="KW-0479">Metal-binding</keyword>
<dbReference type="InterPro" id="IPR025836">
    <property type="entry name" value="Zn_knuckle_CX2CX4HX4C"/>
</dbReference>